<dbReference type="AlphaFoldDB" id="A0A4Y7M475"/>
<dbReference type="PANTHER" id="PTHR13104">
    <property type="entry name" value="MED-6-RELATED"/>
    <property type="match status" value="1"/>
</dbReference>
<keyword evidence="4 9" id="KW-0805">Transcription regulation</keyword>
<reference evidence="11" key="1">
    <citation type="submission" date="2018-08" db="EMBL/GenBank/DDBJ databases">
        <authorList>
            <person name="Cornetti L."/>
        </authorList>
    </citation>
    <scope>NUCLEOTIDE SEQUENCE</scope>
    <source>
        <strain evidence="11">ZW-BAR-1</strain>
    </source>
</reference>
<evidence type="ECO:0000256" key="2">
    <source>
        <dbReference type="ARBA" id="ARBA00007526"/>
    </source>
</evidence>
<comment type="subcellular location">
    <subcellularLocation>
        <location evidence="1 9">Nucleus</location>
    </subcellularLocation>
</comment>
<feature type="region of interest" description="Disordered" evidence="10">
    <location>
        <begin position="194"/>
        <end position="245"/>
    </location>
</feature>
<sequence>MGDSKDNLLWISWHDSAWIPILNPTNVMDYFQSTTNPFYDRTCNNEIVKMQRLNMEHLSNLTGLEYMLLHVQEPILYVIRKQHRHSASTVTPLADFYIIAGVVYQAPDLGSVINSRISTTVNHLQGAFDEARSYSRYHPSKGYWWEFKEAETKDQDENKKSQRKSSKDKAKEESGSAFQRHRVNILLTDLAKKFPLKNTPYPTPGGQLPEQRTSTEDNSKADIKVEVKPEPHSSKPPPEKKPRIG</sequence>
<dbReference type="GO" id="GO:0016592">
    <property type="term" value="C:mediator complex"/>
    <property type="evidence" value="ECO:0007669"/>
    <property type="project" value="InterPro"/>
</dbReference>
<feature type="compositionally biased region" description="Basic and acidic residues" evidence="10">
    <location>
        <begin position="151"/>
        <end position="174"/>
    </location>
</feature>
<feature type="compositionally biased region" description="Basic and acidic residues" evidence="10">
    <location>
        <begin position="213"/>
        <end position="245"/>
    </location>
</feature>
<evidence type="ECO:0000256" key="6">
    <source>
        <dbReference type="ARBA" id="ARBA00023163"/>
    </source>
</evidence>
<evidence type="ECO:0000256" key="5">
    <source>
        <dbReference type="ARBA" id="ARBA00023159"/>
    </source>
</evidence>
<dbReference type="InterPro" id="IPR007018">
    <property type="entry name" value="Mediator_Med6"/>
</dbReference>
<dbReference type="PIRSF" id="PIRSF023869">
    <property type="entry name" value="Mediator_MED6_meta/pln"/>
    <property type="match status" value="1"/>
</dbReference>
<gene>
    <name evidence="11" type="primary">EOG090X0E0D</name>
</gene>
<dbReference type="GO" id="GO:0006357">
    <property type="term" value="P:regulation of transcription by RNA polymerase II"/>
    <property type="evidence" value="ECO:0007669"/>
    <property type="project" value="InterPro"/>
</dbReference>
<feature type="region of interest" description="Disordered" evidence="10">
    <location>
        <begin position="151"/>
        <end position="178"/>
    </location>
</feature>
<protein>
    <recommendedName>
        <fullName evidence="3 9">Mediator of RNA polymerase II transcription subunit 6</fullName>
    </recommendedName>
    <alternativeName>
        <fullName evidence="8 9">Mediator complex subunit 6</fullName>
    </alternativeName>
</protein>
<dbReference type="InterPro" id="IPR016820">
    <property type="entry name" value="Mediator_Med6_met/pln"/>
</dbReference>
<dbReference type="Pfam" id="PF04934">
    <property type="entry name" value="Med6"/>
    <property type="match status" value="1"/>
</dbReference>
<evidence type="ECO:0000256" key="4">
    <source>
        <dbReference type="ARBA" id="ARBA00023015"/>
    </source>
</evidence>
<keyword evidence="6 9" id="KW-0804">Transcription</keyword>
<evidence type="ECO:0000256" key="7">
    <source>
        <dbReference type="ARBA" id="ARBA00023242"/>
    </source>
</evidence>
<keyword evidence="5 9" id="KW-0010">Activator</keyword>
<comment type="similarity">
    <text evidence="2 9">Belongs to the Mediator complex subunit 6 family.</text>
</comment>
<evidence type="ECO:0000256" key="10">
    <source>
        <dbReference type="SAM" id="MobiDB-lite"/>
    </source>
</evidence>
<dbReference type="EMBL" id="LR004836">
    <property type="protein sequence ID" value="SVE74455.1"/>
    <property type="molecule type" value="mRNA"/>
</dbReference>
<dbReference type="GO" id="GO:0003712">
    <property type="term" value="F:transcription coregulator activity"/>
    <property type="evidence" value="ECO:0007669"/>
    <property type="project" value="InterPro"/>
</dbReference>
<proteinExistence type="evidence at transcript level"/>
<evidence type="ECO:0000256" key="3">
    <source>
        <dbReference type="ARBA" id="ARBA00020634"/>
    </source>
</evidence>
<comment type="subunit">
    <text evidence="9">Component of the Mediator complex.</text>
</comment>
<accession>A0A4Y7M475</accession>
<evidence type="ECO:0000313" key="11">
    <source>
        <dbReference type="EMBL" id="SVE74455.1"/>
    </source>
</evidence>
<name>A0A4Y7M475_9CRUS</name>
<comment type="function">
    <text evidence="9">Component of the Mediator complex, a coactivator involved in the regulated transcription of nearly all RNA polymerase II-dependent genes. Mediator functions as a bridge to convey information from gene-specific regulatory proteins to the basal RNA polymerase II transcription machinery. Mediator is recruited to promoters by direct interactions with regulatory proteins and serves as a scaffold for the assembly of a functional preinitiation complex with RNA polymerase II and the general transcription factors.</text>
</comment>
<evidence type="ECO:0000256" key="1">
    <source>
        <dbReference type="ARBA" id="ARBA00004123"/>
    </source>
</evidence>
<evidence type="ECO:0000256" key="8">
    <source>
        <dbReference type="ARBA" id="ARBA00031259"/>
    </source>
</evidence>
<organism evidence="11">
    <name type="scientific">Daphnia barbata</name>
    <dbReference type="NCBI Taxonomy" id="414587"/>
    <lineage>
        <taxon>Eukaryota</taxon>
        <taxon>Metazoa</taxon>
        <taxon>Ecdysozoa</taxon>
        <taxon>Arthropoda</taxon>
        <taxon>Crustacea</taxon>
        <taxon>Branchiopoda</taxon>
        <taxon>Diplostraca</taxon>
        <taxon>Cladocera</taxon>
        <taxon>Anomopoda</taxon>
        <taxon>Daphniidae</taxon>
        <taxon>Daphnia</taxon>
    </lineage>
</organism>
<dbReference type="Gene3D" id="3.10.450.580">
    <property type="entry name" value="Mediator complex, subunit Med6"/>
    <property type="match status" value="1"/>
</dbReference>
<dbReference type="InterPro" id="IPR038566">
    <property type="entry name" value="Mediator_Med6_sf"/>
</dbReference>
<keyword evidence="7 9" id="KW-0539">Nucleus</keyword>
<evidence type="ECO:0000256" key="9">
    <source>
        <dbReference type="PIRNR" id="PIRNR023869"/>
    </source>
</evidence>